<evidence type="ECO:0000259" key="2">
    <source>
        <dbReference type="Pfam" id="PF20434"/>
    </source>
</evidence>
<dbReference type="Pfam" id="PF20434">
    <property type="entry name" value="BD-FAE"/>
    <property type="match status" value="1"/>
</dbReference>
<gene>
    <name evidence="3" type="ORF">HMPREF9488_03590</name>
</gene>
<dbReference type="HOGENOM" id="CLU_012494_5_2_9"/>
<dbReference type="InterPro" id="IPR050300">
    <property type="entry name" value="GDXG_lipolytic_enzyme"/>
</dbReference>
<dbReference type="RefSeq" id="WP_008790672.1">
    <property type="nucleotide sequence ID" value="NZ_AKCB01000001.1"/>
</dbReference>
<comment type="caution">
    <text evidence="3">The sequence shown here is derived from an EMBL/GenBank/DDBJ whole genome shotgun (WGS) entry which is preliminary data.</text>
</comment>
<dbReference type="SUPFAM" id="SSF53474">
    <property type="entry name" value="alpha/beta-Hydrolases"/>
    <property type="match status" value="1"/>
</dbReference>
<dbReference type="GO" id="GO:0045493">
    <property type="term" value="P:xylan catabolic process"/>
    <property type="evidence" value="ECO:0007669"/>
    <property type="project" value="UniProtKB-KW"/>
</dbReference>
<dbReference type="Gene3D" id="3.40.50.1820">
    <property type="entry name" value="alpha/beta hydrolase"/>
    <property type="match status" value="1"/>
</dbReference>
<keyword evidence="3" id="KW-0326">Glycosidase</keyword>
<feature type="domain" description="BD-FAE-like" evidence="2">
    <location>
        <begin position="28"/>
        <end position="231"/>
    </location>
</feature>
<evidence type="ECO:0000313" key="3">
    <source>
        <dbReference type="EMBL" id="EFW03111.1"/>
    </source>
</evidence>
<keyword evidence="1 3" id="KW-0378">Hydrolase</keyword>
<keyword evidence="4" id="KW-1185">Reference proteome</keyword>
<dbReference type="Proteomes" id="UP000003157">
    <property type="component" value="Unassembled WGS sequence"/>
</dbReference>
<dbReference type="InterPro" id="IPR029058">
    <property type="entry name" value="AB_hydrolase_fold"/>
</dbReference>
<dbReference type="PANTHER" id="PTHR48081">
    <property type="entry name" value="AB HYDROLASE SUPERFAMILY PROTEIN C4A8.06C"/>
    <property type="match status" value="1"/>
</dbReference>
<dbReference type="InterPro" id="IPR049492">
    <property type="entry name" value="BD-FAE-like_dom"/>
</dbReference>
<dbReference type="EMBL" id="ADKX01000051">
    <property type="protein sequence ID" value="EFW03111.1"/>
    <property type="molecule type" value="Genomic_DNA"/>
</dbReference>
<dbReference type="eggNOG" id="COG0657">
    <property type="taxonomic scope" value="Bacteria"/>
</dbReference>
<sequence>MISEKIQLNKTAYLETYLLNNSQEYNVGKKRPFVLVIPGGGYAFTSDREAEPIALKFNSIGFNSGVLWYTVMDQVTNVPHNALIEGAMAIKYIREHGEEWLIDTDNIIVCGFSAGGHLTVQLATRWHQEWLAKELNTTSDMLKVNLAIPCYAAAKSKKFAVDDLGFAHQLIENPNTANVRFFGVEDPTDEEVEAYNILNYIDKHTPPMFIWHTFEDVLVDVSASIELAAKLKEKNVPFELHIFEKGEHGLALCDRTTSRKASHHNNHVIHWFELCEEWLSDYID</sequence>
<evidence type="ECO:0000313" key="4">
    <source>
        <dbReference type="Proteomes" id="UP000003157"/>
    </source>
</evidence>
<dbReference type="GO" id="GO:0016798">
    <property type="term" value="F:hydrolase activity, acting on glycosyl bonds"/>
    <property type="evidence" value="ECO:0007669"/>
    <property type="project" value="UniProtKB-KW"/>
</dbReference>
<name>E7GFP7_9FIRM</name>
<protein>
    <submittedName>
        <fullName evidence="3">Endo-1,4-beta-xylanase B</fullName>
    </submittedName>
</protein>
<organism evidence="3 4">
    <name type="scientific">Coprobacillus cateniformis</name>
    <dbReference type="NCBI Taxonomy" id="100884"/>
    <lineage>
        <taxon>Bacteria</taxon>
        <taxon>Bacillati</taxon>
        <taxon>Bacillota</taxon>
        <taxon>Erysipelotrichia</taxon>
        <taxon>Erysipelotrichales</taxon>
        <taxon>Coprobacillaceae</taxon>
        <taxon>Coprobacillus</taxon>
    </lineage>
</organism>
<dbReference type="OrthoDB" id="9794725at2"/>
<accession>E7GFP7</accession>
<dbReference type="GeneID" id="78229657"/>
<dbReference type="STRING" id="100884.GCA_000269565_01793"/>
<proteinExistence type="predicted"/>
<keyword evidence="3" id="KW-0119">Carbohydrate metabolism</keyword>
<reference evidence="3 4" key="1">
    <citation type="submission" date="2010-12" db="EMBL/GenBank/DDBJ databases">
        <title>The Genome Sequence of Coprobacillus sp. strain 29_1.</title>
        <authorList>
            <consortium name="The Broad Institute Genome Sequencing Platform"/>
            <person name="Earl A."/>
            <person name="Ward D."/>
            <person name="Feldgarden M."/>
            <person name="Gevers D."/>
            <person name="Daigneault M."/>
            <person name="Sibley C.D."/>
            <person name="White A."/>
            <person name="Strauss J."/>
            <person name="Allen-Vercoe E."/>
            <person name="Young S.K."/>
            <person name="Zeng Q."/>
            <person name="Gargeya S."/>
            <person name="Fitzgerald M."/>
            <person name="Haas B."/>
            <person name="Abouelleil A."/>
            <person name="Alvarado L."/>
            <person name="Arachchi H.M."/>
            <person name="Berlin A."/>
            <person name="Brown A."/>
            <person name="Chapman S.B."/>
            <person name="Chen Z."/>
            <person name="Dunbar C."/>
            <person name="Freedman E."/>
            <person name="Gearin G."/>
            <person name="Gellesch M."/>
            <person name="Goldberg J."/>
            <person name="Griggs A."/>
            <person name="Gujja S."/>
            <person name="Heilman E."/>
            <person name="Heiman D."/>
            <person name="Howarth C."/>
            <person name="Larson L."/>
            <person name="Lui A."/>
            <person name="MacDonald P.J.P."/>
            <person name="Mehta T."/>
            <person name="Montmayeur A."/>
            <person name="Murphy C."/>
            <person name="Neiman D."/>
            <person name="Pearson M."/>
            <person name="Priest M."/>
            <person name="Roberts A."/>
            <person name="Saif S."/>
            <person name="Shea T."/>
            <person name="Shenoy N."/>
            <person name="Sisk P."/>
            <person name="Stolte C."/>
            <person name="Sykes S."/>
            <person name="White J."/>
            <person name="Yandava C."/>
            <person name="Nusbaum C."/>
            <person name="Birren B."/>
        </authorList>
    </citation>
    <scope>NUCLEOTIDE SEQUENCE [LARGE SCALE GENOMIC DNA]</scope>
    <source>
        <strain evidence="3 4">29_1</strain>
    </source>
</reference>
<dbReference type="PANTHER" id="PTHR48081:SF6">
    <property type="entry name" value="PEPTIDASE S9 PROLYL OLIGOPEPTIDASE CATALYTIC DOMAIN-CONTAINING PROTEIN"/>
    <property type="match status" value="1"/>
</dbReference>
<keyword evidence="3" id="KW-0624">Polysaccharide degradation</keyword>
<dbReference type="AlphaFoldDB" id="E7GFP7"/>
<evidence type="ECO:0000256" key="1">
    <source>
        <dbReference type="ARBA" id="ARBA00022801"/>
    </source>
</evidence>
<keyword evidence="3" id="KW-0858">Xylan degradation</keyword>